<organism evidence="2 3">
    <name type="scientific">Nezara viridula</name>
    <name type="common">Southern green stink bug</name>
    <name type="synonym">Cimex viridulus</name>
    <dbReference type="NCBI Taxonomy" id="85310"/>
    <lineage>
        <taxon>Eukaryota</taxon>
        <taxon>Metazoa</taxon>
        <taxon>Ecdysozoa</taxon>
        <taxon>Arthropoda</taxon>
        <taxon>Hexapoda</taxon>
        <taxon>Insecta</taxon>
        <taxon>Pterygota</taxon>
        <taxon>Neoptera</taxon>
        <taxon>Paraneoptera</taxon>
        <taxon>Hemiptera</taxon>
        <taxon>Heteroptera</taxon>
        <taxon>Panheteroptera</taxon>
        <taxon>Pentatomomorpha</taxon>
        <taxon>Pentatomoidea</taxon>
        <taxon>Pentatomidae</taxon>
        <taxon>Pentatominae</taxon>
        <taxon>Nezara</taxon>
    </lineage>
</organism>
<evidence type="ECO:0000313" key="3">
    <source>
        <dbReference type="Proteomes" id="UP001152798"/>
    </source>
</evidence>
<feature type="region of interest" description="Disordered" evidence="1">
    <location>
        <begin position="57"/>
        <end position="92"/>
    </location>
</feature>
<evidence type="ECO:0000313" key="2">
    <source>
        <dbReference type="EMBL" id="CAH1400243.1"/>
    </source>
</evidence>
<sequence length="92" mass="9739">MQIAITSSDQTLSLHVFIAQFTKFKQSSVIGELGSDIMPTLENSFCKFTNKIFSYIAGPPGKRGKRGKKGDTGEPGPAGPLGPPGKNGFPVL</sequence>
<accession>A0A9P0HDA8</accession>
<evidence type="ECO:0000256" key="1">
    <source>
        <dbReference type="SAM" id="MobiDB-lite"/>
    </source>
</evidence>
<dbReference type="AlphaFoldDB" id="A0A9P0HDA8"/>
<dbReference type="EMBL" id="OV725080">
    <property type="protein sequence ID" value="CAH1400243.1"/>
    <property type="molecule type" value="Genomic_DNA"/>
</dbReference>
<proteinExistence type="predicted"/>
<gene>
    <name evidence="2" type="ORF">NEZAVI_LOCUS9530</name>
</gene>
<protein>
    <submittedName>
        <fullName evidence="2">Uncharacterized protein</fullName>
    </submittedName>
</protein>
<dbReference type="Proteomes" id="UP001152798">
    <property type="component" value="Chromosome 4"/>
</dbReference>
<keyword evidence="3" id="KW-1185">Reference proteome</keyword>
<reference evidence="2" key="1">
    <citation type="submission" date="2022-01" db="EMBL/GenBank/DDBJ databases">
        <authorList>
            <person name="King R."/>
        </authorList>
    </citation>
    <scope>NUCLEOTIDE SEQUENCE</scope>
</reference>
<name>A0A9P0HDA8_NEZVI</name>